<accession>A0A0C9XHL7</accession>
<comment type="similarity">
    <text evidence="1">Belongs to the UPF0612 family.</text>
</comment>
<dbReference type="HOGENOM" id="CLU_1796790_0_0_1"/>
<keyword evidence="4" id="KW-1185">Reference proteome</keyword>
<dbReference type="InterPro" id="IPR013902">
    <property type="entry name" value="Mug135-like_C"/>
</dbReference>
<sequence length="144" mass="15636">MTSLWPSSTARMWKEALLSVPGATDAPRTTTTTLRYMSIASSPRQQKQLLLKVPPQFLAESLSLMNESRGDGDVVQFEIVPFNDGSDSTQPPHNLPPLHSFNVIETLHGAQLVAYLNGYGVVLHPLATNDLQKEVLKGLVGGSP</sequence>
<dbReference type="AlphaFoldDB" id="A0A0C9XHL7"/>
<reference evidence="3 4" key="1">
    <citation type="submission" date="2014-04" db="EMBL/GenBank/DDBJ databases">
        <authorList>
            <consortium name="DOE Joint Genome Institute"/>
            <person name="Kuo A."/>
            <person name="Kohler A."/>
            <person name="Nagy L.G."/>
            <person name="Floudas D."/>
            <person name="Copeland A."/>
            <person name="Barry K.W."/>
            <person name="Cichocki N."/>
            <person name="Veneault-Fourrey C."/>
            <person name="LaButti K."/>
            <person name="Lindquist E.A."/>
            <person name="Lipzen A."/>
            <person name="Lundell T."/>
            <person name="Morin E."/>
            <person name="Murat C."/>
            <person name="Sun H."/>
            <person name="Tunlid A."/>
            <person name="Henrissat B."/>
            <person name="Grigoriev I.V."/>
            <person name="Hibbett D.S."/>
            <person name="Martin F."/>
            <person name="Nordberg H.P."/>
            <person name="Cantor M.N."/>
            <person name="Hua S.X."/>
        </authorList>
    </citation>
    <scope>NUCLEOTIDE SEQUENCE [LARGE SCALE GENOMIC DNA]</scope>
    <source>
        <strain evidence="3 4">LaAM-08-1</strain>
    </source>
</reference>
<organism evidence="3 4">
    <name type="scientific">Laccaria amethystina LaAM-08-1</name>
    <dbReference type="NCBI Taxonomy" id="1095629"/>
    <lineage>
        <taxon>Eukaryota</taxon>
        <taxon>Fungi</taxon>
        <taxon>Dikarya</taxon>
        <taxon>Basidiomycota</taxon>
        <taxon>Agaricomycotina</taxon>
        <taxon>Agaricomycetes</taxon>
        <taxon>Agaricomycetidae</taxon>
        <taxon>Agaricales</taxon>
        <taxon>Agaricineae</taxon>
        <taxon>Hydnangiaceae</taxon>
        <taxon>Laccaria</taxon>
    </lineage>
</organism>
<evidence type="ECO:0000313" key="3">
    <source>
        <dbReference type="EMBL" id="KIK01014.1"/>
    </source>
</evidence>
<dbReference type="Proteomes" id="UP000054477">
    <property type="component" value="Unassembled WGS sequence"/>
</dbReference>
<evidence type="ECO:0000259" key="2">
    <source>
        <dbReference type="Pfam" id="PF08593"/>
    </source>
</evidence>
<evidence type="ECO:0000256" key="1">
    <source>
        <dbReference type="ARBA" id="ARBA00005788"/>
    </source>
</evidence>
<proteinExistence type="inferred from homology"/>
<gene>
    <name evidence="3" type="ORF">K443DRAFT_7254</name>
</gene>
<name>A0A0C9XHL7_9AGAR</name>
<evidence type="ECO:0000313" key="4">
    <source>
        <dbReference type="Proteomes" id="UP000054477"/>
    </source>
</evidence>
<dbReference type="Pfam" id="PF08593">
    <property type="entry name" value="Mug135_C"/>
    <property type="match status" value="1"/>
</dbReference>
<protein>
    <recommendedName>
        <fullName evidence="2">Mug135-like C-terminal domain-containing protein</fullName>
    </recommendedName>
</protein>
<reference evidence="4" key="2">
    <citation type="submission" date="2015-01" db="EMBL/GenBank/DDBJ databases">
        <title>Evolutionary Origins and Diversification of the Mycorrhizal Mutualists.</title>
        <authorList>
            <consortium name="DOE Joint Genome Institute"/>
            <consortium name="Mycorrhizal Genomics Consortium"/>
            <person name="Kohler A."/>
            <person name="Kuo A."/>
            <person name="Nagy L.G."/>
            <person name="Floudas D."/>
            <person name="Copeland A."/>
            <person name="Barry K.W."/>
            <person name="Cichocki N."/>
            <person name="Veneault-Fourrey C."/>
            <person name="LaButti K."/>
            <person name="Lindquist E.A."/>
            <person name="Lipzen A."/>
            <person name="Lundell T."/>
            <person name="Morin E."/>
            <person name="Murat C."/>
            <person name="Riley R."/>
            <person name="Ohm R."/>
            <person name="Sun H."/>
            <person name="Tunlid A."/>
            <person name="Henrissat B."/>
            <person name="Grigoriev I.V."/>
            <person name="Hibbett D.S."/>
            <person name="Martin F."/>
        </authorList>
    </citation>
    <scope>NUCLEOTIDE SEQUENCE [LARGE SCALE GENOMIC DNA]</scope>
    <source>
        <strain evidence="4">LaAM-08-1</strain>
    </source>
</reference>
<dbReference type="STRING" id="1095629.A0A0C9XHL7"/>
<dbReference type="OrthoDB" id="3230244at2759"/>
<feature type="domain" description="Mug135-like C-terminal" evidence="2">
    <location>
        <begin position="65"/>
        <end position="141"/>
    </location>
</feature>
<dbReference type="EMBL" id="KN838614">
    <property type="protein sequence ID" value="KIK01014.1"/>
    <property type="molecule type" value="Genomic_DNA"/>
</dbReference>